<feature type="signal peptide" evidence="1">
    <location>
        <begin position="1"/>
        <end position="25"/>
    </location>
</feature>
<dbReference type="PANTHER" id="PTHR35271">
    <property type="entry name" value="ABC TRANSPORTER, SUBSTRATE-BINDING LIPOPROTEIN-RELATED"/>
    <property type="match status" value="1"/>
</dbReference>
<dbReference type="CDD" id="cd06325">
    <property type="entry name" value="PBP1_ABC_unchar_transporter"/>
    <property type="match status" value="1"/>
</dbReference>
<proteinExistence type="predicted"/>
<dbReference type="AlphaFoldDB" id="A0A5E4YNG8"/>
<dbReference type="RefSeq" id="WP_224788931.1">
    <property type="nucleotide sequence ID" value="NZ_CABPRZ010000025.1"/>
</dbReference>
<feature type="chain" id="PRO_5022666742" evidence="1">
    <location>
        <begin position="26"/>
        <end position="331"/>
    </location>
</feature>
<evidence type="ECO:0000256" key="1">
    <source>
        <dbReference type="SAM" id="SignalP"/>
    </source>
</evidence>
<dbReference type="Proteomes" id="UP000414233">
    <property type="component" value="Unassembled WGS sequence"/>
</dbReference>
<dbReference type="InterPro" id="IPR007487">
    <property type="entry name" value="ABC_transpt-TYRBP-like"/>
</dbReference>
<evidence type="ECO:0000313" key="2">
    <source>
        <dbReference type="EMBL" id="VVE50341.1"/>
    </source>
</evidence>
<gene>
    <name evidence="2" type="ORF">PTE30175_04549</name>
</gene>
<dbReference type="Gene3D" id="3.40.50.2300">
    <property type="match status" value="2"/>
</dbReference>
<keyword evidence="3" id="KW-1185">Reference proteome</keyword>
<accession>A0A5E4YNG8</accession>
<evidence type="ECO:0000313" key="3">
    <source>
        <dbReference type="Proteomes" id="UP000414233"/>
    </source>
</evidence>
<sequence length="331" mass="35180">MNLTKFILAAIAAFVLLLTCRTAGAQQTSKVYRVGALFNGKPDVAFETLRKELARLGYVEGTNVVFEARFAEGQLDRLPGFAAELVNKGVDVIATYGGPATIAARKASTTIPIVAALVADPVAIGVAATLERPGGNVTGITNNDPELASRQLGILKALFPKLARVAILSDSDIPGADASGLAPIERANVTAARAVGIAPQVLKVHGPTPDFDTAFNAMVAERAEVLLVLEVPAPFRNRKRIAELAAAHRIPTMYWGGASDAGGLMAYGTTFTDTYPRMPIYVDRILKGAKPADVPFEVISRREFVINLKTARELGLTIPAEVLKHADRVID</sequence>
<dbReference type="PANTHER" id="PTHR35271:SF1">
    <property type="entry name" value="ABC TRANSPORTER, SUBSTRATE-BINDING LIPOPROTEIN"/>
    <property type="match status" value="1"/>
</dbReference>
<name>A0A5E4YNG8_9BURK</name>
<keyword evidence="1" id="KW-0732">Signal</keyword>
<organism evidence="2 3">
    <name type="scientific">Pandoraea terrae</name>
    <dbReference type="NCBI Taxonomy" id="1537710"/>
    <lineage>
        <taxon>Bacteria</taxon>
        <taxon>Pseudomonadati</taxon>
        <taxon>Pseudomonadota</taxon>
        <taxon>Betaproteobacteria</taxon>
        <taxon>Burkholderiales</taxon>
        <taxon>Burkholderiaceae</taxon>
        <taxon>Pandoraea</taxon>
    </lineage>
</organism>
<reference evidence="2 3" key="1">
    <citation type="submission" date="2019-08" db="EMBL/GenBank/DDBJ databases">
        <authorList>
            <person name="Peeters C."/>
        </authorList>
    </citation>
    <scope>NUCLEOTIDE SEQUENCE [LARGE SCALE GENOMIC DNA]</scope>
    <source>
        <strain evidence="2 3">LMG 30175</strain>
    </source>
</reference>
<dbReference type="Pfam" id="PF04392">
    <property type="entry name" value="ABC_sub_bind"/>
    <property type="match status" value="1"/>
</dbReference>
<protein>
    <submittedName>
        <fullName evidence="2">ABC transporter substrate-binding protein</fullName>
    </submittedName>
</protein>
<dbReference type="EMBL" id="CABPRZ010000025">
    <property type="protein sequence ID" value="VVE50341.1"/>
    <property type="molecule type" value="Genomic_DNA"/>
</dbReference>